<evidence type="ECO:0000256" key="3">
    <source>
        <dbReference type="ARBA" id="ARBA00022679"/>
    </source>
</evidence>
<dbReference type="AlphaFoldDB" id="A0A2A9G2T1"/>
<comment type="similarity">
    <text evidence="2 6">Belongs to the FPP/GGPP synthase family.</text>
</comment>
<evidence type="ECO:0000256" key="5">
    <source>
        <dbReference type="ARBA" id="ARBA00022842"/>
    </source>
</evidence>
<dbReference type="EMBL" id="PDJK01000001">
    <property type="protein sequence ID" value="PFG57162.1"/>
    <property type="molecule type" value="Genomic_DNA"/>
</dbReference>
<dbReference type="PANTHER" id="PTHR12001:SF85">
    <property type="entry name" value="SHORT CHAIN ISOPRENYL DIPHOSPHATE SYNTHASE"/>
    <property type="match status" value="1"/>
</dbReference>
<keyword evidence="5" id="KW-0460">Magnesium</keyword>
<dbReference type="CDD" id="cd00685">
    <property type="entry name" value="Trans_IPPS_HT"/>
    <property type="match status" value="1"/>
</dbReference>
<dbReference type="PROSITE" id="PS00723">
    <property type="entry name" value="POLYPRENYL_SYNTHASE_1"/>
    <property type="match status" value="1"/>
</dbReference>
<name>A0A2A9G2T1_9PSEU</name>
<dbReference type="InterPro" id="IPR008949">
    <property type="entry name" value="Isoprenoid_synthase_dom_sf"/>
</dbReference>
<keyword evidence="4" id="KW-0479">Metal-binding</keyword>
<dbReference type="SFLD" id="SFLDS00005">
    <property type="entry name" value="Isoprenoid_Synthase_Type_I"/>
    <property type="match status" value="1"/>
</dbReference>
<evidence type="ECO:0000256" key="4">
    <source>
        <dbReference type="ARBA" id="ARBA00022723"/>
    </source>
</evidence>
<dbReference type="SUPFAM" id="SSF48576">
    <property type="entry name" value="Terpenoid synthases"/>
    <property type="match status" value="1"/>
</dbReference>
<evidence type="ECO:0000256" key="2">
    <source>
        <dbReference type="ARBA" id="ARBA00006706"/>
    </source>
</evidence>
<comment type="cofactor">
    <cofactor evidence="1">
        <name>Mg(2+)</name>
        <dbReference type="ChEBI" id="CHEBI:18420"/>
    </cofactor>
</comment>
<keyword evidence="3 6" id="KW-0808">Transferase</keyword>
<dbReference type="GO" id="GO:0046872">
    <property type="term" value="F:metal ion binding"/>
    <property type="evidence" value="ECO:0007669"/>
    <property type="project" value="UniProtKB-KW"/>
</dbReference>
<evidence type="ECO:0000256" key="1">
    <source>
        <dbReference type="ARBA" id="ARBA00001946"/>
    </source>
</evidence>
<dbReference type="Pfam" id="PF00348">
    <property type="entry name" value="polyprenyl_synt"/>
    <property type="match status" value="1"/>
</dbReference>
<organism evidence="7 8">
    <name type="scientific">Amycolatopsis sulphurea</name>
    <dbReference type="NCBI Taxonomy" id="76022"/>
    <lineage>
        <taxon>Bacteria</taxon>
        <taxon>Bacillati</taxon>
        <taxon>Actinomycetota</taxon>
        <taxon>Actinomycetes</taxon>
        <taxon>Pseudonocardiales</taxon>
        <taxon>Pseudonocardiaceae</taxon>
        <taxon>Amycolatopsis</taxon>
    </lineage>
</organism>
<dbReference type="InterPro" id="IPR033749">
    <property type="entry name" value="Polyprenyl_synt_CS"/>
</dbReference>
<dbReference type="SFLD" id="SFLDG01017">
    <property type="entry name" value="Polyprenyl_Transferase_Like"/>
    <property type="match status" value="1"/>
</dbReference>
<dbReference type="InterPro" id="IPR000092">
    <property type="entry name" value="Polyprenyl_synt"/>
</dbReference>
<gene>
    <name evidence="7" type="ORF">ATK36_0726</name>
</gene>
<evidence type="ECO:0000313" key="8">
    <source>
        <dbReference type="Proteomes" id="UP000243542"/>
    </source>
</evidence>
<keyword evidence="8" id="KW-1185">Reference proteome</keyword>
<proteinExistence type="inferred from homology"/>
<accession>A0A2A9G2T1</accession>
<dbReference type="Proteomes" id="UP000243542">
    <property type="component" value="Unassembled WGS sequence"/>
</dbReference>
<dbReference type="GO" id="GO:0008299">
    <property type="term" value="P:isoprenoid biosynthetic process"/>
    <property type="evidence" value="ECO:0007669"/>
    <property type="project" value="InterPro"/>
</dbReference>
<dbReference type="Gene3D" id="1.10.600.10">
    <property type="entry name" value="Farnesyl Diphosphate Synthase"/>
    <property type="match status" value="1"/>
</dbReference>
<protein>
    <submittedName>
        <fullName evidence="7">Geranylgeranyl diphosphate synthase type I</fullName>
    </submittedName>
</protein>
<comment type="caution">
    <text evidence="7">The sequence shown here is derived from an EMBL/GenBank/DDBJ whole genome shotgun (WGS) entry which is preliminary data.</text>
</comment>
<dbReference type="GO" id="GO:0004659">
    <property type="term" value="F:prenyltransferase activity"/>
    <property type="evidence" value="ECO:0007669"/>
    <property type="project" value="InterPro"/>
</dbReference>
<evidence type="ECO:0000256" key="6">
    <source>
        <dbReference type="RuleBase" id="RU004466"/>
    </source>
</evidence>
<evidence type="ECO:0000313" key="7">
    <source>
        <dbReference type="EMBL" id="PFG57162.1"/>
    </source>
</evidence>
<dbReference type="PANTHER" id="PTHR12001">
    <property type="entry name" value="GERANYLGERANYL PYROPHOSPHATE SYNTHASE"/>
    <property type="match status" value="1"/>
</dbReference>
<sequence>MTGMMSEALQAGDRSEVIRGALVRRRSPSGDRFGELTHYAMAMPGKLLRPLMLVTSAEAVGGVAETALPAAVAVEHLHVASLVHDDIIDGDELRRGRPSVQARYGVADAIVTGDALLFDLFAAVAECPAPAEVVVAVVDEFARAGGDLCRGQVLESLMTPPSAAGPGSRLEDYLDVAALKTAALFRAACRAGALLGGGSAEQADLLGDYGHHIGVAFQMYDDLLPYLDSGESGKPDVSDAANLRPTWPVLIAHRDGRREHREAVEIALSGTLDPVETLESLRRAVVGSGALSTARSLARERSRIAVARLPELPGTVAAERLSRIAEITVDRDH</sequence>
<reference evidence="7 8" key="1">
    <citation type="submission" date="2017-10" db="EMBL/GenBank/DDBJ databases">
        <title>Sequencing the genomes of 1000 actinobacteria strains.</title>
        <authorList>
            <person name="Klenk H.-P."/>
        </authorList>
    </citation>
    <scope>NUCLEOTIDE SEQUENCE [LARGE SCALE GENOMIC DNA]</scope>
    <source>
        <strain evidence="7 8">DSM 46092</strain>
    </source>
</reference>